<name>A0A0L6VLA8_9BASI</name>
<reference evidence="2 3" key="1">
    <citation type="submission" date="2015-08" db="EMBL/GenBank/DDBJ databases">
        <title>Next Generation Sequencing and Analysis of the Genome of Puccinia sorghi L Schw, the Causal Agent of Maize Common Rust.</title>
        <authorList>
            <person name="Rochi L."/>
            <person name="Burguener G."/>
            <person name="Darino M."/>
            <person name="Turjanski A."/>
            <person name="Kreff E."/>
            <person name="Dieguez M.J."/>
            <person name="Sacco F."/>
        </authorList>
    </citation>
    <scope>NUCLEOTIDE SEQUENCE [LARGE SCALE GENOMIC DNA]</scope>
    <source>
        <strain evidence="2 3">RO10H11247</strain>
    </source>
</reference>
<dbReference type="EMBL" id="LAVV01004654">
    <property type="protein sequence ID" value="KNZ61332.1"/>
    <property type="molecule type" value="Genomic_DNA"/>
</dbReference>
<comment type="caution">
    <text evidence="2">The sequence shown here is derived from an EMBL/GenBank/DDBJ whole genome shotgun (WGS) entry which is preliminary data.</text>
</comment>
<proteinExistence type="predicted"/>
<gene>
    <name evidence="2" type="ORF">VP01_1418g2</name>
</gene>
<feature type="region of interest" description="Disordered" evidence="1">
    <location>
        <begin position="1"/>
        <end position="30"/>
    </location>
</feature>
<dbReference type="PANTHER" id="PTHR47501:SF5">
    <property type="entry name" value="HAT C-TERMINAL DIMERISATION DOMAIN-CONTAINING PROTEIN"/>
    <property type="match status" value="1"/>
</dbReference>
<evidence type="ECO:0000256" key="1">
    <source>
        <dbReference type="SAM" id="MobiDB-lite"/>
    </source>
</evidence>
<dbReference type="OrthoDB" id="2506420at2759"/>
<organism evidence="2 3">
    <name type="scientific">Puccinia sorghi</name>
    <dbReference type="NCBI Taxonomy" id="27349"/>
    <lineage>
        <taxon>Eukaryota</taxon>
        <taxon>Fungi</taxon>
        <taxon>Dikarya</taxon>
        <taxon>Basidiomycota</taxon>
        <taxon>Pucciniomycotina</taxon>
        <taxon>Pucciniomycetes</taxon>
        <taxon>Pucciniales</taxon>
        <taxon>Pucciniaceae</taxon>
        <taxon>Puccinia</taxon>
    </lineage>
</organism>
<keyword evidence="3" id="KW-1185">Reference proteome</keyword>
<evidence type="ECO:0000313" key="2">
    <source>
        <dbReference type="EMBL" id="KNZ61332.1"/>
    </source>
</evidence>
<dbReference type="VEuPathDB" id="FungiDB:VP01_1418g2"/>
<dbReference type="Proteomes" id="UP000037035">
    <property type="component" value="Unassembled WGS sequence"/>
</dbReference>
<accession>A0A0L6VLA8</accession>
<dbReference type="PANTHER" id="PTHR47501">
    <property type="entry name" value="TRANSPOSASE-RELATED"/>
    <property type="match status" value="1"/>
</dbReference>
<sequence length="93" mass="10587">MECSSCSMHPARQNAIQSGAKVPPAENKGKNGKTFSHFIVTKNFNNKTLNQIISLWLLRQAIPWNQVEYCYLQAAFHYCEPGATLFKQKWAVL</sequence>
<protein>
    <submittedName>
        <fullName evidence="2">Uncharacterized protein</fullName>
    </submittedName>
</protein>
<dbReference type="AlphaFoldDB" id="A0A0L6VLA8"/>
<evidence type="ECO:0000313" key="3">
    <source>
        <dbReference type="Proteomes" id="UP000037035"/>
    </source>
</evidence>